<protein>
    <submittedName>
        <fullName evidence="1">Uncharacterized protein</fullName>
    </submittedName>
</protein>
<gene>
    <name evidence="1" type="ORF">Pfl04_23430</name>
</gene>
<keyword evidence="2" id="KW-1185">Reference proteome</keyword>
<dbReference type="AlphaFoldDB" id="A0A8J3PM56"/>
<reference evidence="1" key="1">
    <citation type="submission" date="2021-01" db="EMBL/GenBank/DDBJ databases">
        <title>Whole genome shotgun sequence of Planosporangium flavigriseum NBRC 105377.</title>
        <authorList>
            <person name="Komaki H."/>
            <person name="Tamura T."/>
        </authorList>
    </citation>
    <scope>NUCLEOTIDE SEQUENCE</scope>
    <source>
        <strain evidence="1">NBRC 105377</strain>
    </source>
</reference>
<dbReference type="RefSeq" id="WP_168079129.1">
    <property type="nucleotide sequence ID" value="NZ_BAAAQJ010000020.1"/>
</dbReference>
<dbReference type="EMBL" id="BONU01000013">
    <property type="protein sequence ID" value="GIG73939.1"/>
    <property type="molecule type" value="Genomic_DNA"/>
</dbReference>
<name>A0A8J3PM56_9ACTN</name>
<sequence>MGEYESQVVAFARYATAQVAHWDRVVALHQADCTGCCRFCGRVWPCDEARHSRRMVDHFSQWALTDEQPAPDPNLVRPYVNG</sequence>
<evidence type="ECO:0000313" key="1">
    <source>
        <dbReference type="EMBL" id="GIG73939.1"/>
    </source>
</evidence>
<proteinExistence type="predicted"/>
<evidence type="ECO:0000313" key="2">
    <source>
        <dbReference type="Proteomes" id="UP000653674"/>
    </source>
</evidence>
<dbReference type="Proteomes" id="UP000653674">
    <property type="component" value="Unassembled WGS sequence"/>
</dbReference>
<organism evidence="1 2">
    <name type="scientific">Planosporangium flavigriseum</name>
    <dbReference type="NCBI Taxonomy" id="373681"/>
    <lineage>
        <taxon>Bacteria</taxon>
        <taxon>Bacillati</taxon>
        <taxon>Actinomycetota</taxon>
        <taxon>Actinomycetes</taxon>
        <taxon>Micromonosporales</taxon>
        <taxon>Micromonosporaceae</taxon>
        <taxon>Planosporangium</taxon>
    </lineage>
</organism>
<accession>A0A8J3PM56</accession>
<comment type="caution">
    <text evidence="1">The sequence shown here is derived from an EMBL/GenBank/DDBJ whole genome shotgun (WGS) entry which is preliminary data.</text>
</comment>